<evidence type="ECO:0000256" key="1">
    <source>
        <dbReference type="SAM" id="SignalP"/>
    </source>
</evidence>
<proteinExistence type="predicted"/>
<evidence type="ECO:0000313" key="2">
    <source>
        <dbReference type="EMBL" id="SCV71406.1"/>
    </source>
</evidence>
<feature type="chain" id="PRO_5012556903" evidence="1">
    <location>
        <begin position="34"/>
        <end position="485"/>
    </location>
</feature>
<feature type="signal peptide" evidence="1">
    <location>
        <begin position="1"/>
        <end position="33"/>
    </location>
</feature>
<evidence type="ECO:0000313" key="3">
    <source>
        <dbReference type="Proteomes" id="UP000198372"/>
    </source>
</evidence>
<accession>A0A238FJZ8</accession>
<dbReference type="STRING" id="269621.A0A238FJZ8"/>
<dbReference type="EMBL" id="FMSP01000007">
    <property type="protein sequence ID" value="SCV71406.1"/>
    <property type="molecule type" value="Genomic_DNA"/>
</dbReference>
<dbReference type="Proteomes" id="UP000198372">
    <property type="component" value="Unassembled WGS sequence"/>
</dbReference>
<protein>
    <submittedName>
        <fullName evidence="2">BQ2448_2994 protein</fullName>
    </submittedName>
</protein>
<organism evidence="2 3">
    <name type="scientific">Microbotryum intermedium</name>
    <dbReference type="NCBI Taxonomy" id="269621"/>
    <lineage>
        <taxon>Eukaryota</taxon>
        <taxon>Fungi</taxon>
        <taxon>Dikarya</taxon>
        <taxon>Basidiomycota</taxon>
        <taxon>Pucciniomycotina</taxon>
        <taxon>Microbotryomycetes</taxon>
        <taxon>Microbotryales</taxon>
        <taxon>Microbotryaceae</taxon>
        <taxon>Microbotryum</taxon>
    </lineage>
</organism>
<name>A0A238FJZ8_9BASI</name>
<gene>
    <name evidence="2" type="ORF">BQ2448_2994</name>
</gene>
<dbReference type="OrthoDB" id="10360970at2759"/>
<sequence>MMMHQRRTTTSFSTLGLAALIVLMLECTQLAEAMPSRLSPRRGTAFSATMPERLKQCEPTTIEFANSGNLRPLTVVVILAENLPDRLRTNKLLRPATTTLERFKGCRSLQTFIVKKRDYDPYTFTALAKRGDKIEVFAFFPNGTGQNMWLPRTISSGSSASCLPCASTEYKDSSTNKCAPCSSLFANSTSCTATAAKTCSYGVVTGGKCVAKRCSTRQWPGPNGDQCIVCPDAVARSCDAQGKSTSCSLGVPTDGVCLCPTATYPSPNGAYHRTSSRSCLPCPLNATACNSNGRATNCTYGMITDAGKCQAVTCPNQGIVNTKGDESCADKAAASCSSANISTSCGYAFKLGDHNTTSNSTFCTGPFSSRYGNGKYKYGMTTTGFVLTSTASSAAACAADAYTAGLVVPYVWFWSDEGVMLNGTYSQCRAVPYHDSKTSNVTSYTGYDIGVSGTCAESSVNWPLADTSVGECQDYNLASQFNLPG</sequence>
<keyword evidence="1" id="KW-0732">Signal</keyword>
<dbReference type="AlphaFoldDB" id="A0A238FJZ8"/>
<keyword evidence="3" id="KW-1185">Reference proteome</keyword>
<reference evidence="3" key="1">
    <citation type="submission" date="2016-09" db="EMBL/GenBank/DDBJ databases">
        <authorList>
            <person name="Jeantristanb JTB J.-T."/>
            <person name="Ricardo R."/>
        </authorList>
    </citation>
    <scope>NUCLEOTIDE SEQUENCE [LARGE SCALE GENOMIC DNA]</scope>
</reference>